<dbReference type="RefSeq" id="WP_369601173.1">
    <property type="nucleotide sequence ID" value="NZ_CP154858.1"/>
</dbReference>
<protein>
    <recommendedName>
        <fullName evidence="9">Lipid A biosynthesis acyltransferase</fullName>
        <ecNumber evidence="9">2.3.1.241</ecNumber>
    </recommendedName>
    <alternativeName>
        <fullName evidence="9">Kdo(2)-lipid IV(A) acyltransferase</fullName>
    </alternativeName>
</protein>
<dbReference type="GO" id="GO:0005886">
    <property type="term" value="C:plasma membrane"/>
    <property type="evidence" value="ECO:0007669"/>
    <property type="project" value="UniProtKB-SubCell"/>
</dbReference>
<keyword evidence="3 9" id="KW-0808">Transferase</keyword>
<organism evidence="10">
    <name type="scientific">Thermohahella caldifontis</name>
    <dbReference type="NCBI Taxonomy" id="3142973"/>
    <lineage>
        <taxon>Bacteria</taxon>
        <taxon>Pseudomonadati</taxon>
        <taxon>Pseudomonadota</taxon>
        <taxon>Gammaproteobacteria</taxon>
        <taxon>Oceanospirillales</taxon>
        <taxon>Hahellaceae</taxon>
        <taxon>Thermohahella</taxon>
    </lineage>
</organism>
<dbReference type="GO" id="GO:0009103">
    <property type="term" value="P:lipopolysaccharide biosynthetic process"/>
    <property type="evidence" value="ECO:0007669"/>
    <property type="project" value="UniProtKB-UniRule"/>
</dbReference>
<keyword evidence="2 9" id="KW-0997">Cell inner membrane</keyword>
<keyword evidence="7 9" id="KW-0472">Membrane</keyword>
<comment type="pathway">
    <text evidence="9">Glycolipid biosynthesis; KDO(2)-lipid A biosynthesis; KDO(2)-lipid A from CMP-3-deoxy-D-manno-octulosonate and lipid IV(A): step 3/4.</text>
</comment>
<dbReference type="EMBL" id="CP154858">
    <property type="protein sequence ID" value="XDT72160.1"/>
    <property type="molecule type" value="Genomic_DNA"/>
</dbReference>
<keyword evidence="5 9" id="KW-0448">Lipopolysaccharide biosynthesis</keyword>
<dbReference type="PIRSF" id="PIRSF026649">
    <property type="entry name" value="MsbB"/>
    <property type="match status" value="1"/>
</dbReference>
<dbReference type="KEGG" id="tcd:AAIA72_15390"/>
<comment type="pathway">
    <text evidence="9">Bacterial outer membrane biogenesis; lipopolysaccharide biosynthesis.</text>
</comment>
<comment type="catalytic activity">
    <reaction evidence="9">
        <text>an alpha-Kdo-(2-&gt;4)-alpha-Kdo-(2-&gt;6)-lipid IVA + a fatty acyl-[ACP] = an alpha-Kdo-(2-&gt;4)-alpha-Kdo-(2-&gt;6)-(acyl)-lipid IVA + holo-[ACP]</text>
        <dbReference type="Rhea" id="RHEA:69396"/>
        <dbReference type="Rhea" id="RHEA-COMP:9685"/>
        <dbReference type="Rhea" id="RHEA-COMP:14125"/>
        <dbReference type="ChEBI" id="CHEBI:64479"/>
        <dbReference type="ChEBI" id="CHEBI:138651"/>
        <dbReference type="ChEBI" id="CHEBI:176429"/>
        <dbReference type="ChEBI" id="CHEBI:176430"/>
        <dbReference type="EC" id="2.3.1.241"/>
    </reaction>
</comment>
<dbReference type="InterPro" id="IPR004960">
    <property type="entry name" value="LipA_acyltrans"/>
</dbReference>
<keyword evidence="6 9" id="KW-1133">Transmembrane helix</keyword>
<dbReference type="NCBIfam" id="TIGR02207">
    <property type="entry name" value="lipid_A_htrB"/>
    <property type="match status" value="1"/>
</dbReference>
<keyword evidence="1 9" id="KW-1003">Cell membrane</keyword>
<sequence>MSEIRARLRREHLHPRYWPTWLGLALLWLAAWLPLRAQYALGRALGRLAMRALPKRRHIADTNLKLCFPELSEPARQALLRKTFESNGIGLFEAARAWFRSPESMRPRTRVEGLEHLKAALQQGKGVILLGGHYSTLDLGGALYTLFAEADVMQRDHDNPVFNLVMTRSRQRLYGTVLNKDDLRGLIRCLRHNRVVWYATDQDYGRQGSVFAPFFGQPAATLTTTARLARRTGAAVVPFSHFREDDDSGYTLHFEPALADYPSGDDVADATRTNQAIERAIRRHPDQYLWMHRRFKTEPDGNNHRRYGGK</sequence>
<keyword evidence="4 9" id="KW-0812">Transmembrane</keyword>
<feature type="short sequence motif" description="HXXXXD motif" evidence="9">
    <location>
        <begin position="133"/>
        <end position="138"/>
    </location>
</feature>
<comment type="similarity">
    <text evidence="9">Belongs to the LpxL/LpxM/LpxP family.</text>
</comment>
<evidence type="ECO:0000256" key="3">
    <source>
        <dbReference type="ARBA" id="ARBA00022679"/>
    </source>
</evidence>
<dbReference type="GO" id="GO:0009245">
    <property type="term" value="P:lipid A biosynthetic process"/>
    <property type="evidence" value="ECO:0007669"/>
    <property type="project" value="InterPro"/>
</dbReference>
<evidence type="ECO:0000256" key="4">
    <source>
        <dbReference type="ARBA" id="ARBA00022692"/>
    </source>
</evidence>
<keyword evidence="8 9" id="KW-0012">Acyltransferase</keyword>
<dbReference type="CDD" id="cd07984">
    <property type="entry name" value="LPLAT_LABLAT-like"/>
    <property type="match status" value="1"/>
</dbReference>
<comment type="function">
    <text evidence="9">Catalyzes the transfer of an acyl chain from an acyl-[acyl-carrier-protein] (ACP) to a Kdo(2)-lipid IV(A) to form a Kdo(2)-(acyl)-lipid IV(A).</text>
</comment>
<evidence type="ECO:0000256" key="2">
    <source>
        <dbReference type="ARBA" id="ARBA00022519"/>
    </source>
</evidence>
<dbReference type="HAMAP" id="MF_01942">
    <property type="entry name" value="Lipid_A_LpxL_LpxP"/>
    <property type="match status" value="1"/>
</dbReference>
<evidence type="ECO:0000313" key="10">
    <source>
        <dbReference type="EMBL" id="XDT72160.1"/>
    </source>
</evidence>
<dbReference type="InterPro" id="IPR011920">
    <property type="entry name" value="Lipid_A_LpxL_LpxP"/>
</dbReference>
<evidence type="ECO:0000256" key="9">
    <source>
        <dbReference type="HAMAP-Rule" id="MF_01942"/>
    </source>
</evidence>
<dbReference type="PANTHER" id="PTHR30606">
    <property type="entry name" value="LIPID A BIOSYNTHESIS LAUROYL ACYLTRANSFERASE"/>
    <property type="match status" value="1"/>
</dbReference>
<dbReference type="Pfam" id="PF03279">
    <property type="entry name" value="Lip_A_acyltrans"/>
    <property type="match status" value="1"/>
</dbReference>
<comment type="subcellular location">
    <subcellularLocation>
        <location evidence="9">Cell inner membrane</location>
        <topology evidence="9">Single-pass membrane protein</topology>
    </subcellularLocation>
</comment>
<evidence type="ECO:0000256" key="1">
    <source>
        <dbReference type="ARBA" id="ARBA00022475"/>
    </source>
</evidence>
<proteinExistence type="inferred from homology"/>
<evidence type="ECO:0000256" key="5">
    <source>
        <dbReference type="ARBA" id="ARBA00022985"/>
    </source>
</evidence>
<evidence type="ECO:0000256" key="7">
    <source>
        <dbReference type="ARBA" id="ARBA00023136"/>
    </source>
</evidence>
<dbReference type="GO" id="GO:0008913">
    <property type="term" value="F:Kdo2-lipid IVA acyltransferase activity"/>
    <property type="evidence" value="ECO:0007669"/>
    <property type="project" value="UniProtKB-EC"/>
</dbReference>
<evidence type="ECO:0000256" key="8">
    <source>
        <dbReference type="ARBA" id="ARBA00023315"/>
    </source>
</evidence>
<dbReference type="GO" id="GO:0036104">
    <property type="term" value="P:Kdo2-lipid A biosynthetic process"/>
    <property type="evidence" value="ECO:0007669"/>
    <property type="project" value="UniProtKB-UniRule"/>
</dbReference>
<accession>A0AB39UVF2</accession>
<name>A0AB39UVF2_9GAMM</name>
<evidence type="ECO:0000256" key="6">
    <source>
        <dbReference type="ARBA" id="ARBA00022989"/>
    </source>
</evidence>
<reference evidence="10" key="1">
    <citation type="submission" date="2024-05" db="EMBL/GenBank/DDBJ databases">
        <title>Genome sequencing of novel strain.</title>
        <authorList>
            <person name="Ganbat D."/>
            <person name="Ganbat S."/>
            <person name="Lee S.-J."/>
        </authorList>
    </citation>
    <scope>NUCLEOTIDE SEQUENCE</scope>
    <source>
        <strain evidence="10">SMD15-11</strain>
    </source>
</reference>
<dbReference type="EC" id="2.3.1.241" evidence="9"/>
<gene>
    <name evidence="9 10" type="primary">lpxL</name>
    <name evidence="10" type="ORF">AAIA72_15390</name>
</gene>
<dbReference type="PANTHER" id="PTHR30606:SF9">
    <property type="entry name" value="LIPID A BIOSYNTHESIS LAUROYLTRANSFERASE"/>
    <property type="match status" value="1"/>
</dbReference>
<dbReference type="AlphaFoldDB" id="A0AB39UVF2"/>